<dbReference type="Proteomes" id="UP000008311">
    <property type="component" value="Unassembled WGS sequence"/>
</dbReference>
<name>B9RGJ9_RICCO</name>
<protein>
    <submittedName>
        <fullName evidence="1">Uncharacterized protein</fullName>
    </submittedName>
</protein>
<dbReference type="InParanoid" id="B9RGJ9"/>
<evidence type="ECO:0000313" key="1">
    <source>
        <dbReference type="EMBL" id="EEF49654.1"/>
    </source>
</evidence>
<organism evidence="1 2">
    <name type="scientific">Ricinus communis</name>
    <name type="common">Castor bean</name>
    <dbReference type="NCBI Taxonomy" id="3988"/>
    <lineage>
        <taxon>Eukaryota</taxon>
        <taxon>Viridiplantae</taxon>
        <taxon>Streptophyta</taxon>
        <taxon>Embryophyta</taxon>
        <taxon>Tracheophyta</taxon>
        <taxon>Spermatophyta</taxon>
        <taxon>Magnoliopsida</taxon>
        <taxon>eudicotyledons</taxon>
        <taxon>Gunneridae</taxon>
        <taxon>Pentapetalae</taxon>
        <taxon>rosids</taxon>
        <taxon>fabids</taxon>
        <taxon>Malpighiales</taxon>
        <taxon>Euphorbiaceae</taxon>
        <taxon>Acalyphoideae</taxon>
        <taxon>Acalypheae</taxon>
        <taxon>Ricinus</taxon>
    </lineage>
</organism>
<gene>
    <name evidence="1" type="ORF">RCOM_1454420</name>
</gene>
<keyword evidence="2" id="KW-1185">Reference proteome</keyword>
<dbReference type="EMBL" id="EQ973778">
    <property type="protein sequence ID" value="EEF49654.1"/>
    <property type="molecule type" value="Genomic_DNA"/>
</dbReference>
<reference evidence="2" key="1">
    <citation type="journal article" date="2010" name="Nat. Biotechnol.">
        <title>Draft genome sequence of the oilseed species Ricinus communis.</title>
        <authorList>
            <person name="Chan A.P."/>
            <person name="Crabtree J."/>
            <person name="Zhao Q."/>
            <person name="Lorenzi H."/>
            <person name="Orvis J."/>
            <person name="Puiu D."/>
            <person name="Melake-Berhan A."/>
            <person name="Jones K.M."/>
            <person name="Redman J."/>
            <person name="Chen G."/>
            <person name="Cahoon E.B."/>
            <person name="Gedil M."/>
            <person name="Stanke M."/>
            <person name="Haas B.J."/>
            <person name="Wortman J.R."/>
            <person name="Fraser-Liggett C.M."/>
            <person name="Ravel J."/>
            <person name="Rabinowicz P.D."/>
        </authorList>
    </citation>
    <scope>NUCLEOTIDE SEQUENCE [LARGE SCALE GENOMIC DNA]</scope>
    <source>
        <strain evidence="2">cv. Hale</strain>
    </source>
</reference>
<dbReference type="AlphaFoldDB" id="B9RGJ9"/>
<evidence type="ECO:0000313" key="2">
    <source>
        <dbReference type="Proteomes" id="UP000008311"/>
    </source>
</evidence>
<proteinExistence type="predicted"/>
<sequence>MELLNFHTLQVNKKAMLCKSIDELFHKGGDALHHSALKELQKKRKSKNVPSAIAIKF</sequence>
<accession>B9RGJ9</accession>